<dbReference type="Pfam" id="PF08387">
    <property type="entry name" value="FBD"/>
    <property type="match status" value="1"/>
</dbReference>
<dbReference type="PANTHER" id="PTHR31900:SF34">
    <property type="entry name" value="EMB|CAB62440.1-RELATED"/>
    <property type="match status" value="1"/>
</dbReference>
<evidence type="ECO:0000256" key="1">
    <source>
        <dbReference type="SAM" id="MobiDB-lite"/>
    </source>
</evidence>
<comment type="caution">
    <text evidence="3">The sequence shown here is derived from an EMBL/GenBank/DDBJ whole genome shotgun (WGS) entry which is preliminary data.</text>
</comment>
<reference evidence="3 4" key="1">
    <citation type="submission" date="2020-10" db="EMBL/GenBank/DDBJ databases">
        <title>The Coptis chinensis genome and diversification of protoberbering-type alkaloids.</title>
        <authorList>
            <person name="Wang B."/>
            <person name="Shu S."/>
            <person name="Song C."/>
            <person name="Liu Y."/>
        </authorList>
    </citation>
    <scope>NUCLEOTIDE SEQUENCE [LARGE SCALE GENOMIC DNA]</scope>
    <source>
        <strain evidence="3">HL-2020</strain>
        <tissue evidence="3">Leaf</tissue>
    </source>
</reference>
<dbReference type="InterPro" id="IPR050232">
    <property type="entry name" value="FBL13/AtMIF1-like"/>
</dbReference>
<dbReference type="AlphaFoldDB" id="A0A835LS78"/>
<sequence>MVAEFEIESLPSPPSNNCSYVELKTNLTKWDLPGILLLLSTSSYLEKLVIKKDYNTEGISQYTADYLQEYYFNETNYWSLMLASPCLMKELEFVDMYDFAGGSSETALVKFLLMKAPILKKMVIYSEKEKHSSENRSASASNDKSKLSEKLMTFQRASPDATISFV</sequence>
<name>A0A835LS78_9MAGN</name>
<feature type="region of interest" description="Disordered" evidence="1">
    <location>
        <begin position="134"/>
        <end position="166"/>
    </location>
</feature>
<dbReference type="Proteomes" id="UP000631114">
    <property type="component" value="Unassembled WGS sequence"/>
</dbReference>
<evidence type="ECO:0000313" key="3">
    <source>
        <dbReference type="EMBL" id="KAF9597596.1"/>
    </source>
</evidence>
<keyword evidence="4" id="KW-1185">Reference proteome</keyword>
<organism evidence="3 4">
    <name type="scientific">Coptis chinensis</name>
    <dbReference type="NCBI Taxonomy" id="261450"/>
    <lineage>
        <taxon>Eukaryota</taxon>
        <taxon>Viridiplantae</taxon>
        <taxon>Streptophyta</taxon>
        <taxon>Embryophyta</taxon>
        <taxon>Tracheophyta</taxon>
        <taxon>Spermatophyta</taxon>
        <taxon>Magnoliopsida</taxon>
        <taxon>Ranunculales</taxon>
        <taxon>Ranunculaceae</taxon>
        <taxon>Coptidoideae</taxon>
        <taxon>Coptis</taxon>
    </lineage>
</organism>
<dbReference type="SMART" id="SM00579">
    <property type="entry name" value="FBD"/>
    <property type="match status" value="1"/>
</dbReference>
<feature type="domain" description="FBD" evidence="2">
    <location>
        <begin position="85"/>
        <end position="166"/>
    </location>
</feature>
<proteinExistence type="predicted"/>
<dbReference type="PANTHER" id="PTHR31900">
    <property type="entry name" value="F-BOX/RNI SUPERFAMILY PROTEIN-RELATED"/>
    <property type="match status" value="1"/>
</dbReference>
<dbReference type="InterPro" id="IPR006566">
    <property type="entry name" value="FBD"/>
</dbReference>
<evidence type="ECO:0000259" key="2">
    <source>
        <dbReference type="SMART" id="SM00579"/>
    </source>
</evidence>
<dbReference type="OrthoDB" id="1939276at2759"/>
<accession>A0A835LS78</accession>
<protein>
    <recommendedName>
        <fullName evidence="2">FBD domain-containing protein</fullName>
    </recommendedName>
</protein>
<evidence type="ECO:0000313" key="4">
    <source>
        <dbReference type="Proteomes" id="UP000631114"/>
    </source>
</evidence>
<dbReference type="EMBL" id="JADFTS010000007">
    <property type="protein sequence ID" value="KAF9597596.1"/>
    <property type="molecule type" value="Genomic_DNA"/>
</dbReference>
<gene>
    <name evidence="3" type="ORF">IFM89_019964</name>
</gene>